<dbReference type="Proteomes" id="UP000031278">
    <property type="component" value="Unassembled WGS sequence"/>
</dbReference>
<evidence type="ECO:0000313" key="4">
    <source>
        <dbReference type="EMBL" id="KHT64373.1"/>
    </source>
</evidence>
<dbReference type="PANTHER" id="PTHR42693">
    <property type="entry name" value="ARYLSULFATASE FAMILY MEMBER"/>
    <property type="match status" value="1"/>
</dbReference>
<evidence type="ECO:0000259" key="3">
    <source>
        <dbReference type="Pfam" id="PF00884"/>
    </source>
</evidence>
<sequence>MKKPNIIVIFSDQQRWDTLGCYGQELPVTPNLDELARDGVMFENAFTVNPVCGPTRSTMQTGLYPTETGCFRNDIILPEDKKTVAHFLSDEGYSVGYVGKWHLASNNTAHEGFVVAAPTESSGETIDNCFTAIPKQYRGGYKDFWIASDILEGTSHGYGGHMFDIDGNKVSWDEDVYRADFLTDLTTDYIDNYEEDKPFFLFLSYLEPHHQNDRKTYEGPHGSKEQWSNFQVPGDLAPFVNGDWAEEYPDYLGCCHNLDVNVGKIRQAVKDKGLDDNTVIVYLSDHGSHFKTRNGEYKRSCHDSSIRIPFVIYDPRAKAGQVIDDHASIIDVVPTLLKAAGIKVPSYMQGQPLQDLYIDNASKDNVSFIQISESQVGRAIRTDEWTYSVSAPDQSGLLTKDSDVYQEEFLYNLVEDPNQLENLIANSDFNDVKATLKQKLLDEIYKIEGKKPEILDA</sequence>
<proteinExistence type="inferred from homology"/>
<protein>
    <recommendedName>
        <fullName evidence="3">Sulfatase N-terminal domain-containing protein</fullName>
    </recommendedName>
</protein>
<keyword evidence="2" id="KW-0378">Hydrolase</keyword>
<dbReference type="AlphaFoldDB" id="A0A0B9G6P1"/>
<organism evidence="4 5">
    <name type="scientific">Photobacterium gaetbulicola</name>
    <dbReference type="NCBI Taxonomy" id="1295392"/>
    <lineage>
        <taxon>Bacteria</taxon>
        <taxon>Pseudomonadati</taxon>
        <taxon>Pseudomonadota</taxon>
        <taxon>Gammaproteobacteria</taxon>
        <taxon>Vibrionales</taxon>
        <taxon>Vibrionaceae</taxon>
        <taxon>Photobacterium</taxon>
    </lineage>
</organism>
<dbReference type="SUPFAM" id="SSF53649">
    <property type="entry name" value="Alkaline phosphatase-like"/>
    <property type="match status" value="1"/>
</dbReference>
<accession>A0A0B9G6P1</accession>
<gene>
    <name evidence="4" type="ORF">RJ45_06540</name>
</gene>
<evidence type="ECO:0000256" key="1">
    <source>
        <dbReference type="ARBA" id="ARBA00008779"/>
    </source>
</evidence>
<comment type="similarity">
    <text evidence="1">Belongs to the sulfatase family.</text>
</comment>
<dbReference type="Gene3D" id="3.40.720.10">
    <property type="entry name" value="Alkaline Phosphatase, subunit A"/>
    <property type="match status" value="1"/>
</dbReference>
<dbReference type="PANTHER" id="PTHR42693:SF53">
    <property type="entry name" value="ENDO-4-O-SULFATASE"/>
    <property type="match status" value="1"/>
</dbReference>
<evidence type="ECO:0000256" key="2">
    <source>
        <dbReference type="ARBA" id="ARBA00022801"/>
    </source>
</evidence>
<dbReference type="GO" id="GO:0004065">
    <property type="term" value="F:arylsulfatase activity"/>
    <property type="evidence" value="ECO:0007669"/>
    <property type="project" value="TreeGrafter"/>
</dbReference>
<dbReference type="InterPro" id="IPR050738">
    <property type="entry name" value="Sulfatase"/>
</dbReference>
<evidence type="ECO:0000313" key="5">
    <source>
        <dbReference type="Proteomes" id="UP000031278"/>
    </source>
</evidence>
<dbReference type="EMBL" id="JWLZ01000090">
    <property type="protein sequence ID" value="KHT64373.1"/>
    <property type="molecule type" value="Genomic_DNA"/>
</dbReference>
<dbReference type="RefSeq" id="WP_039459892.1">
    <property type="nucleotide sequence ID" value="NZ_JWLZ01000090.1"/>
</dbReference>
<name>A0A0B9G6P1_9GAMM</name>
<comment type="caution">
    <text evidence="4">The sequence shown here is derived from an EMBL/GenBank/DDBJ whole genome shotgun (WGS) entry which is preliminary data.</text>
</comment>
<feature type="domain" description="Sulfatase N-terminal" evidence="3">
    <location>
        <begin position="4"/>
        <end position="342"/>
    </location>
</feature>
<dbReference type="Pfam" id="PF00884">
    <property type="entry name" value="Sulfatase"/>
    <property type="match status" value="1"/>
</dbReference>
<dbReference type="InterPro" id="IPR017850">
    <property type="entry name" value="Alkaline_phosphatase_core_sf"/>
</dbReference>
<reference evidence="4 5" key="1">
    <citation type="submission" date="2014-12" db="EMBL/GenBank/DDBJ databases">
        <title>Genome sequencing of Photobacterium gaetbulicola AD005a.</title>
        <authorList>
            <person name="Adrian T.G.S."/>
            <person name="Chan K.G."/>
        </authorList>
    </citation>
    <scope>NUCLEOTIDE SEQUENCE [LARGE SCALE GENOMIC DNA]</scope>
    <source>
        <strain evidence="4 5">AD005a</strain>
    </source>
</reference>
<dbReference type="CDD" id="cd16152">
    <property type="entry name" value="sulfatase_like"/>
    <property type="match status" value="1"/>
</dbReference>
<dbReference type="InterPro" id="IPR000917">
    <property type="entry name" value="Sulfatase_N"/>
</dbReference>